<evidence type="ECO:0000259" key="5">
    <source>
        <dbReference type="PROSITE" id="PS50949"/>
    </source>
</evidence>
<dbReference type="RefSeq" id="WP_386338531.1">
    <property type="nucleotide sequence ID" value="NZ_JBHSFG010000012.1"/>
</dbReference>
<dbReference type="InterPro" id="IPR008920">
    <property type="entry name" value="TF_FadR/GntR_C"/>
</dbReference>
<dbReference type="CDD" id="cd07377">
    <property type="entry name" value="WHTH_GntR"/>
    <property type="match status" value="1"/>
</dbReference>
<dbReference type="SUPFAM" id="SSF48008">
    <property type="entry name" value="GntR ligand-binding domain-like"/>
    <property type="match status" value="1"/>
</dbReference>
<dbReference type="InterPro" id="IPR011711">
    <property type="entry name" value="GntR_C"/>
</dbReference>
<dbReference type="SMART" id="SM00895">
    <property type="entry name" value="FCD"/>
    <property type="match status" value="1"/>
</dbReference>
<comment type="caution">
    <text evidence="6">The sequence shown here is derived from an EMBL/GenBank/DDBJ whole genome shotgun (WGS) entry which is preliminary data.</text>
</comment>
<organism evidence="6 7">
    <name type="scientific">Streptomyces xiangluensis</name>
    <dbReference type="NCBI Taxonomy" id="2665720"/>
    <lineage>
        <taxon>Bacteria</taxon>
        <taxon>Bacillati</taxon>
        <taxon>Actinomycetota</taxon>
        <taxon>Actinomycetes</taxon>
        <taxon>Kitasatosporales</taxon>
        <taxon>Streptomycetaceae</taxon>
        <taxon>Streptomyces</taxon>
    </lineage>
</organism>
<dbReference type="InterPro" id="IPR036390">
    <property type="entry name" value="WH_DNA-bd_sf"/>
</dbReference>
<feature type="region of interest" description="Disordered" evidence="4">
    <location>
        <begin position="1"/>
        <end position="26"/>
    </location>
</feature>
<dbReference type="SUPFAM" id="SSF46785">
    <property type="entry name" value="Winged helix' DNA-binding domain"/>
    <property type="match status" value="1"/>
</dbReference>
<protein>
    <submittedName>
        <fullName evidence="6">FadR/GntR family transcriptional regulator</fullName>
    </submittedName>
</protein>
<keyword evidence="3" id="KW-0804">Transcription</keyword>
<evidence type="ECO:0000256" key="4">
    <source>
        <dbReference type="SAM" id="MobiDB-lite"/>
    </source>
</evidence>
<dbReference type="PANTHER" id="PTHR43537">
    <property type="entry name" value="TRANSCRIPTIONAL REGULATOR, GNTR FAMILY"/>
    <property type="match status" value="1"/>
</dbReference>
<name>A0ABV8YIQ7_9ACTN</name>
<dbReference type="InterPro" id="IPR036388">
    <property type="entry name" value="WH-like_DNA-bd_sf"/>
</dbReference>
<keyword evidence="7" id="KW-1185">Reference proteome</keyword>
<dbReference type="PRINTS" id="PR00035">
    <property type="entry name" value="HTHGNTR"/>
</dbReference>
<dbReference type="Pfam" id="PF07729">
    <property type="entry name" value="FCD"/>
    <property type="match status" value="1"/>
</dbReference>
<evidence type="ECO:0000313" key="7">
    <source>
        <dbReference type="Proteomes" id="UP001596012"/>
    </source>
</evidence>
<dbReference type="Pfam" id="PF00392">
    <property type="entry name" value="GntR"/>
    <property type="match status" value="1"/>
</dbReference>
<dbReference type="PANTHER" id="PTHR43537:SF5">
    <property type="entry name" value="UXU OPERON TRANSCRIPTIONAL REGULATOR"/>
    <property type="match status" value="1"/>
</dbReference>
<evidence type="ECO:0000313" key="6">
    <source>
        <dbReference type="EMBL" id="MFC4464196.1"/>
    </source>
</evidence>
<feature type="compositionally biased region" description="Polar residues" evidence="4">
    <location>
        <begin position="12"/>
        <end position="23"/>
    </location>
</feature>
<dbReference type="Gene3D" id="1.20.120.530">
    <property type="entry name" value="GntR ligand-binding domain-like"/>
    <property type="match status" value="1"/>
</dbReference>
<dbReference type="Proteomes" id="UP001596012">
    <property type="component" value="Unassembled WGS sequence"/>
</dbReference>
<feature type="domain" description="HTH gntR-type" evidence="5">
    <location>
        <begin position="51"/>
        <end position="121"/>
    </location>
</feature>
<dbReference type="SMART" id="SM00345">
    <property type="entry name" value="HTH_GNTR"/>
    <property type="match status" value="1"/>
</dbReference>
<proteinExistence type="predicted"/>
<sequence length="285" mass="31665">MSGIRDRPLGGQLTSTPDSSEPTPQDEFSRMLDRVLLGGAPSPELRPVRVSSAVDEVSDRLLTAIAVGDFLPGERLPVERELTRLLRVSRPTVREAVGRLQAVGVIEIRRGRNGGAFVRDSWTESSAAAVRRTLLPRWEQFEQLFDLRGLVEGMVAATAARRRRPEDLEPMRDALTAYLSARNPREEQDADSAFHQSVCTATRNPQITMLSRDLLARISLGFPVEPWGKGERSHFHQGGEDHKALYEAIAAGEPERAEEIARNHFTISADMIRDVLARVRATEPS</sequence>
<keyword evidence="2" id="KW-0238">DNA-binding</keyword>
<keyword evidence="1" id="KW-0805">Transcription regulation</keyword>
<dbReference type="InterPro" id="IPR000524">
    <property type="entry name" value="Tscrpt_reg_HTH_GntR"/>
</dbReference>
<gene>
    <name evidence="6" type="ORF">ACFPH6_06375</name>
</gene>
<evidence type="ECO:0000256" key="1">
    <source>
        <dbReference type="ARBA" id="ARBA00023015"/>
    </source>
</evidence>
<reference evidence="7" key="1">
    <citation type="journal article" date="2019" name="Int. J. Syst. Evol. Microbiol.">
        <title>The Global Catalogue of Microorganisms (GCM) 10K type strain sequencing project: providing services to taxonomists for standard genome sequencing and annotation.</title>
        <authorList>
            <consortium name="The Broad Institute Genomics Platform"/>
            <consortium name="The Broad Institute Genome Sequencing Center for Infectious Disease"/>
            <person name="Wu L."/>
            <person name="Ma J."/>
        </authorList>
    </citation>
    <scope>NUCLEOTIDE SEQUENCE [LARGE SCALE GENOMIC DNA]</scope>
    <source>
        <strain evidence="7">DT43</strain>
    </source>
</reference>
<evidence type="ECO:0000256" key="2">
    <source>
        <dbReference type="ARBA" id="ARBA00023125"/>
    </source>
</evidence>
<dbReference type="PROSITE" id="PS50949">
    <property type="entry name" value="HTH_GNTR"/>
    <property type="match status" value="1"/>
</dbReference>
<dbReference type="Gene3D" id="1.10.10.10">
    <property type="entry name" value="Winged helix-like DNA-binding domain superfamily/Winged helix DNA-binding domain"/>
    <property type="match status" value="1"/>
</dbReference>
<evidence type="ECO:0000256" key="3">
    <source>
        <dbReference type="ARBA" id="ARBA00023163"/>
    </source>
</evidence>
<dbReference type="EMBL" id="JBHSFG010000012">
    <property type="protein sequence ID" value="MFC4464196.1"/>
    <property type="molecule type" value="Genomic_DNA"/>
</dbReference>
<accession>A0ABV8YIQ7</accession>